<dbReference type="PANTHER" id="PTHR13016:SF0">
    <property type="entry name" value="AMME SYNDROME CANDIDATE GENE 1 PROTEIN"/>
    <property type="match status" value="1"/>
</dbReference>
<dbReference type="AlphaFoldDB" id="A0A426QGJ7"/>
<dbReference type="Proteomes" id="UP000287798">
    <property type="component" value="Unassembled WGS sequence"/>
</dbReference>
<sequence>MPSTDSRFTQEQRRALLDLARASIRHGLDHGRPLPVDPETFDPALREPGAAFVTLHRAGQLRGCIGSLEARRPLVEEVSHHAFAAAFHDPRFPPLMRGEYPELDLELSIIGPAQALQFRDEADLLRQVRPGVDGLILEEKGQRATFLPTVWESLPEPADFLAELKRKAGLPADYWSDRIRISRYTTESFQ</sequence>
<evidence type="ECO:0000313" key="3">
    <source>
        <dbReference type="Proteomes" id="UP000287798"/>
    </source>
</evidence>
<dbReference type="OrthoDB" id="9782820at2"/>
<name>A0A426QGJ7_9GAMM</name>
<dbReference type="InterPro" id="IPR027623">
    <property type="entry name" value="AmmeMemoSam_A"/>
</dbReference>
<feature type="domain" description="AMMECR1" evidence="1">
    <location>
        <begin position="11"/>
        <end position="190"/>
    </location>
</feature>
<gene>
    <name evidence="2" type="primary">amrA</name>
    <name evidence="2" type="ORF">D6C00_02120</name>
</gene>
<dbReference type="Gene3D" id="3.30.700.20">
    <property type="entry name" value="Hypothetical protein ph0010, domain 1"/>
    <property type="match status" value="1"/>
</dbReference>
<dbReference type="PROSITE" id="PS51112">
    <property type="entry name" value="AMMECR1"/>
    <property type="match status" value="1"/>
</dbReference>
<protein>
    <submittedName>
        <fullName evidence="2">AmmeMemoRadiSam system protein A</fullName>
    </submittedName>
</protein>
<proteinExistence type="predicted"/>
<evidence type="ECO:0000313" key="2">
    <source>
        <dbReference type="EMBL" id="RRQ20878.1"/>
    </source>
</evidence>
<dbReference type="SUPFAM" id="SSF143447">
    <property type="entry name" value="AMMECR1-like"/>
    <property type="match status" value="1"/>
</dbReference>
<dbReference type="EMBL" id="QZMU01000001">
    <property type="protein sequence ID" value="RRQ20878.1"/>
    <property type="molecule type" value="Genomic_DNA"/>
</dbReference>
<dbReference type="Gene3D" id="3.30.1490.150">
    <property type="entry name" value="Hypothetical protein ph0010, domain 2"/>
    <property type="match status" value="1"/>
</dbReference>
<dbReference type="RefSeq" id="WP_125180092.1">
    <property type="nucleotide sequence ID" value="NZ_QZMU01000001.1"/>
</dbReference>
<dbReference type="NCBIfam" id="TIGR04335">
    <property type="entry name" value="AmmeMemoSam_A"/>
    <property type="match status" value="1"/>
</dbReference>
<dbReference type="InterPro" id="IPR036071">
    <property type="entry name" value="AMMECR1_dom_sf"/>
</dbReference>
<organism evidence="2 3">
    <name type="scientific">Thiohalobacter thiocyanaticus</name>
    <dbReference type="NCBI Taxonomy" id="585455"/>
    <lineage>
        <taxon>Bacteria</taxon>
        <taxon>Pseudomonadati</taxon>
        <taxon>Pseudomonadota</taxon>
        <taxon>Gammaproteobacteria</taxon>
        <taxon>Thiohalobacterales</taxon>
        <taxon>Thiohalobacteraceae</taxon>
        <taxon>Thiohalobacter</taxon>
    </lineage>
</organism>
<dbReference type="InterPro" id="IPR023473">
    <property type="entry name" value="AMMECR1"/>
</dbReference>
<dbReference type="PANTHER" id="PTHR13016">
    <property type="entry name" value="AMMECR1 HOMOLOG"/>
    <property type="match status" value="1"/>
</dbReference>
<evidence type="ECO:0000259" key="1">
    <source>
        <dbReference type="PROSITE" id="PS51112"/>
    </source>
</evidence>
<accession>A0A426QGJ7</accession>
<dbReference type="InterPro" id="IPR027485">
    <property type="entry name" value="AMMECR1_N"/>
</dbReference>
<keyword evidence="3" id="KW-1185">Reference proteome</keyword>
<reference evidence="2 3" key="1">
    <citation type="journal article" date="2010" name="Int. J. Syst. Evol. Microbiol.">
        <title>Thiohalobacter thiocyanaticus gen. nov., sp. nov., a moderately halophilic, sulfur-oxidizing gammaproteobacterium from hypersaline lakes, that utilizes thiocyanate.</title>
        <authorList>
            <person name="Sorokin D.Y."/>
            <person name="Kovaleva O.L."/>
            <person name="Tourova T.P."/>
            <person name="Muyzer G."/>
        </authorList>
    </citation>
    <scope>NUCLEOTIDE SEQUENCE [LARGE SCALE GENOMIC DNA]</scope>
    <source>
        <strain evidence="2 3">Hrh1</strain>
    </source>
</reference>
<dbReference type="Pfam" id="PF01871">
    <property type="entry name" value="AMMECR1"/>
    <property type="match status" value="1"/>
</dbReference>
<dbReference type="NCBIfam" id="TIGR00296">
    <property type="entry name" value="TIGR00296 family protein"/>
    <property type="match status" value="1"/>
</dbReference>
<comment type="caution">
    <text evidence="2">The sequence shown here is derived from an EMBL/GenBank/DDBJ whole genome shotgun (WGS) entry which is preliminary data.</text>
</comment>
<dbReference type="InterPro" id="IPR002733">
    <property type="entry name" value="AMMECR1_domain"/>
</dbReference>